<sequence length="209" mass="23122">MDGWVDYLHVSFSGEHVLFHSLRLDSFWTFCLGSILVAVICLVERFLTAFSDKIARPRWASRSRLTCAGWDAALYGLVTLFRVLYMLIIMSYQAGIITVAVISLSIGQFFVEYYLNYEGVVSSERLVSEPLLGHAAEPRGTVRTKSKPTAMFIHPYDSNLARADAAAFELGVAGDTELVKGNRLLDDGTWQSGNGRTVARELFGGSSHS</sequence>
<keyword evidence="1" id="KW-0812">Transmembrane</keyword>
<proteinExistence type="predicted"/>
<dbReference type="HOGENOM" id="CLU_102614_0_0_1"/>
<keyword evidence="3" id="KW-1185">Reference proteome</keyword>
<feature type="transmembrane region" description="Helical" evidence="1">
    <location>
        <begin position="94"/>
        <end position="115"/>
    </location>
</feature>
<organism evidence="2 3">
    <name type="scientific">Pisolithus tinctorius Marx 270</name>
    <dbReference type="NCBI Taxonomy" id="870435"/>
    <lineage>
        <taxon>Eukaryota</taxon>
        <taxon>Fungi</taxon>
        <taxon>Dikarya</taxon>
        <taxon>Basidiomycota</taxon>
        <taxon>Agaricomycotina</taxon>
        <taxon>Agaricomycetes</taxon>
        <taxon>Agaricomycetidae</taxon>
        <taxon>Boletales</taxon>
        <taxon>Sclerodermatineae</taxon>
        <taxon>Pisolithaceae</taxon>
        <taxon>Pisolithus</taxon>
    </lineage>
</organism>
<reference evidence="3" key="2">
    <citation type="submission" date="2015-01" db="EMBL/GenBank/DDBJ databases">
        <title>Evolutionary Origins and Diversification of the Mycorrhizal Mutualists.</title>
        <authorList>
            <consortium name="DOE Joint Genome Institute"/>
            <consortium name="Mycorrhizal Genomics Consortium"/>
            <person name="Kohler A."/>
            <person name="Kuo A."/>
            <person name="Nagy L.G."/>
            <person name="Floudas D."/>
            <person name="Copeland A."/>
            <person name="Barry K.W."/>
            <person name="Cichocki N."/>
            <person name="Veneault-Fourrey C."/>
            <person name="LaButti K."/>
            <person name="Lindquist E.A."/>
            <person name="Lipzen A."/>
            <person name="Lundell T."/>
            <person name="Morin E."/>
            <person name="Murat C."/>
            <person name="Riley R."/>
            <person name="Ohm R."/>
            <person name="Sun H."/>
            <person name="Tunlid A."/>
            <person name="Henrissat B."/>
            <person name="Grigoriev I.V."/>
            <person name="Hibbett D.S."/>
            <person name="Martin F."/>
        </authorList>
    </citation>
    <scope>NUCLEOTIDE SEQUENCE [LARGE SCALE GENOMIC DNA]</scope>
    <source>
        <strain evidence="3">Marx 270</strain>
    </source>
</reference>
<name>A0A0C3PIW8_PISTI</name>
<dbReference type="AlphaFoldDB" id="A0A0C3PIW8"/>
<reference evidence="2 3" key="1">
    <citation type="submission" date="2014-04" db="EMBL/GenBank/DDBJ databases">
        <authorList>
            <consortium name="DOE Joint Genome Institute"/>
            <person name="Kuo A."/>
            <person name="Kohler A."/>
            <person name="Costa M.D."/>
            <person name="Nagy L.G."/>
            <person name="Floudas D."/>
            <person name="Copeland A."/>
            <person name="Barry K.W."/>
            <person name="Cichocki N."/>
            <person name="Veneault-Fourrey C."/>
            <person name="LaButti K."/>
            <person name="Lindquist E.A."/>
            <person name="Lipzen A."/>
            <person name="Lundell T."/>
            <person name="Morin E."/>
            <person name="Murat C."/>
            <person name="Sun H."/>
            <person name="Tunlid A."/>
            <person name="Henrissat B."/>
            <person name="Grigoriev I.V."/>
            <person name="Hibbett D.S."/>
            <person name="Martin F."/>
            <person name="Nordberg H.P."/>
            <person name="Cantor M.N."/>
            <person name="Hua S.X."/>
        </authorList>
    </citation>
    <scope>NUCLEOTIDE SEQUENCE [LARGE SCALE GENOMIC DNA]</scope>
    <source>
        <strain evidence="2 3">Marx 270</strain>
    </source>
</reference>
<accession>A0A0C3PIW8</accession>
<evidence type="ECO:0000313" key="3">
    <source>
        <dbReference type="Proteomes" id="UP000054217"/>
    </source>
</evidence>
<feature type="transmembrane region" description="Helical" evidence="1">
    <location>
        <begin position="27"/>
        <end position="47"/>
    </location>
</feature>
<evidence type="ECO:0008006" key="4">
    <source>
        <dbReference type="Google" id="ProtNLM"/>
    </source>
</evidence>
<dbReference type="EMBL" id="KN831957">
    <property type="protein sequence ID" value="KIO08516.1"/>
    <property type="molecule type" value="Genomic_DNA"/>
</dbReference>
<dbReference type="InParanoid" id="A0A0C3PIW8"/>
<feature type="transmembrane region" description="Helical" evidence="1">
    <location>
        <begin position="68"/>
        <end position="88"/>
    </location>
</feature>
<gene>
    <name evidence="2" type="ORF">M404DRAFT_359936</name>
</gene>
<keyword evidence="1" id="KW-0472">Membrane</keyword>
<evidence type="ECO:0000256" key="1">
    <source>
        <dbReference type="SAM" id="Phobius"/>
    </source>
</evidence>
<evidence type="ECO:0000313" key="2">
    <source>
        <dbReference type="EMBL" id="KIO08516.1"/>
    </source>
</evidence>
<dbReference type="OrthoDB" id="73901at2759"/>
<protein>
    <recommendedName>
        <fullName evidence="4">Copper transporter</fullName>
    </recommendedName>
</protein>
<dbReference type="Proteomes" id="UP000054217">
    <property type="component" value="Unassembled WGS sequence"/>
</dbReference>
<keyword evidence="1" id="KW-1133">Transmembrane helix</keyword>